<dbReference type="Gene3D" id="2.70.150.10">
    <property type="entry name" value="Calcium-transporting ATPase, cytoplasmic transduction domain A"/>
    <property type="match status" value="1"/>
</dbReference>
<organism evidence="22 23">
    <name type="scientific">Solidesulfovibrio aerotolerans</name>
    <dbReference type="NCBI Taxonomy" id="295255"/>
    <lineage>
        <taxon>Bacteria</taxon>
        <taxon>Pseudomonadati</taxon>
        <taxon>Thermodesulfobacteriota</taxon>
        <taxon>Desulfovibrionia</taxon>
        <taxon>Desulfovibrionales</taxon>
        <taxon>Desulfovibrionaceae</taxon>
        <taxon>Solidesulfovibrio</taxon>
    </lineage>
</organism>
<evidence type="ECO:0000256" key="10">
    <source>
        <dbReference type="ARBA" id="ARBA00022796"/>
    </source>
</evidence>
<evidence type="ECO:0000256" key="6">
    <source>
        <dbReference type="ARBA" id="ARBA00022692"/>
    </source>
</evidence>
<feature type="domain" description="HMA" evidence="21">
    <location>
        <begin position="80"/>
        <end position="146"/>
    </location>
</feature>
<dbReference type="InterPro" id="IPR006121">
    <property type="entry name" value="HMA_dom"/>
</dbReference>
<dbReference type="NCBIfam" id="TIGR00003">
    <property type="entry name" value="copper ion binding protein"/>
    <property type="match status" value="1"/>
</dbReference>
<dbReference type="InterPro" id="IPR023214">
    <property type="entry name" value="HAD_sf"/>
</dbReference>
<dbReference type="PROSITE" id="PS01047">
    <property type="entry name" value="HMA_1"/>
    <property type="match status" value="1"/>
</dbReference>
<dbReference type="PROSITE" id="PS00154">
    <property type="entry name" value="ATPASE_E1_E2"/>
    <property type="match status" value="1"/>
</dbReference>
<dbReference type="InterPro" id="IPR008250">
    <property type="entry name" value="ATPase_P-typ_transduc_dom_A_sf"/>
</dbReference>
<feature type="transmembrane region" description="Helical" evidence="20">
    <location>
        <begin position="462"/>
        <end position="485"/>
    </location>
</feature>
<evidence type="ECO:0000256" key="18">
    <source>
        <dbReference type="ARBA" id="ARBA00033239"/>
    </source>
</evidence>
<dbReference type="GO" id="GO:0043682">
    <property type="term" value="F:P-type divalent copper transporter activity"/>
    <property type="evidence" value="ECO:0007669"/>
    <property type="project" value="TreeGrafter"/>
</dbReference>
<evidence type="ECO:0000313" key="22">
    <source>
        <dbReference type="EMBL" id="MYL81833.1"/>
    </source>
</evidence>
<evidence type="ECO:0000256" key="13">
    <source>
        <dbReference type="ARBA" id="ARBA00022967"/>
    </source>
</evidence>
<dbReference type="GO" id="GO:0016887">
    <property type="term" value="F:ATP hydrolysis activity"/>
    <property type="evidence" value="ECO:0007669"/>
    <property type="project" value="InterPro"/>
</dbReference>
<dbReference type="FunFam" id="3.40.50.1000:FF:000144">
    <property type="entry name" value="copper-transporting ATPase 1 isoform X2"/>
    <property type="match status" value="1"/>
</dbReference>
<dbReference type="SUPFAM" id="SSF56784">
    <property type="entry name" value="HAD-like"/>
    <property type="match status" value="1"/>
</dbReference>
<feature type="transmembrane region" description="Helical" evidence="20">
    <location>
        <begin position="801"/>
        <end position="820"/>
    </location>
</feature>
<evidence type="ECO:0000256" key="20">
    <source>
        <dbReference type="RuleBase" id="RU362081"/>
    </source>
</evidence>
<dbReference type="GO" id="GO:0140581">
    <property type="term" value="F:P-type monovalent copper transporter activity"/>
    <property type="evidence" value="ECO:0007669"/>
    <property type="project" value="UniProtKB-EC"/>
</dbReference>
<dbReference type="AlphaFoldDB" id="A0A7C9MJ19"/>
<keyword evidence="15" id="KW-0186">Copper</keyword>
<dbReference type="Proteomes" id="UP000482487">
    <property type="component" value="Unassembled WGS sequence"/>
</dbReference>
<dbReference type="InterPro" id="IPR036412">
    <property type="entry name" value="HAD-like_sf"/>
</dbReference>
<dbReference type="Gene3D" id="3.40.50.1000">
    <property type="entry name" value="HAD superfamily/HAD-like"/>
    <property type="match status" value="1"/>
</dbReference>
<evidence type="ECO:0000256" key="1">
    <source>
        <dbReference type="ARBA" id="ARBA00004651"/>
    </source>
</evidence>
<keyword evidence="10" id="KW-0187">Copper transport</keyword>
<keyword evidence="6 20" id="KW-0812">Transmembrane</keyword>
<dbReference type="CDD" id="cd02094">
    <property type="entry name" value="P-type_ATPase_Cu-like"/>
    <property type="match status" value="1"/>
</dbReference>
<feature type="transmembrane region" description="Helical" evidence="20">
    <location>
        <begin position="173"/>
        <end position="192"/>
    </location>
</feature>
<evidence type="ECO:0000256" key="19">
    <source>
        <dbReference type="ARBA" id="ARBA00049289"/>
    </source>
</evidence>
<dbReference type="CDD" id="cd00371">
    <property type="entry name" value="HMA"/>
    <property type="match status" value="2"/>
</dbReference>
<dbReference type="NCBIfam" id="TIGR01511">
    <property type="entry name" value="ATPase-IB1_Cu"/>
    <property type="match status" value="1"/>
</dbReference>
<dbReference type="InterPro" id="IPR023299">
    <property type="entry name" value="ATPase_P-typ_cyto_dom_N"/>
</dbReference>
<keyword evidence="16" id="KW-0406">Ion transport</keyword>
<evidence type="ECO:0000259" key="21">
    <source>
        <dbReference type="PROSITE" id="PS50846"/>
    </source>
</evidence>
<dbReference type="Pfam" id="PF00702">
    <property type="entry name" value="Hydrolase"/>
    <property type="match status" value="1"/>
</dbReference>
<dbReference type="InterPro" id="IPR059000">
    <property type="entry name" value="ATPase_P-type_domA"/>
</dbReference>
<sequence>MTHIPAKTVTLPVSGMHCAACSARIERVVGAMEGVDAAAVNLADASLRLDFNPAIISLDAVAARVADLGFSLGPPPPEHAVLDLAIAGMHCAACSTRIERVAGKLPGMVTAVVNLPGESGRFTFDPAVLSRRQIRQAVADLGFATTPASPSGDRLAERQRQAQAELAAARRQLIPALACAAALLILSMGHMLGLPLPHFLHPDASPATFALAQLALTAPIVWLGRRFYRDGIPALLRGGPNMDSLVALGTGAALAYSLANLVLILAGSNPVGRAMDLYFESAGVLLAMISLGKYLEASAKIKTSGAIAALLRLTPDTATVVRDGVEEIVPLDELEPGDTFLVRPGERVPTDGVVIDGTTRIDEAMLTGEAMPVAKKNGDTVTGGSQNTTGAVIVRASRVGQDTTLARIVALVRQAQGSKAPIANLADTVSFYFVPTVMAVAAAAALGWFFIGGAGLPFSLRIFVAVLVIACPCAMGLAVPTSIMVGTGRGARLGILVKSGAALQIAGDIDTVVFDKTGTLTHGTPVLTDVVPAPGHDPDALLAMAAAAEARSEHPLAKAIAKAGAAKNSVLATPDHFEAVPGHGVRARINGHTVLIGTAAFLRAEGIPADPTLAAADATLSDAGKTVVHLALDGAPAAVLAVADTPRPEAAAVVAGLQQSGIDVVMLTGDDERTARAMARTLGIQTVIARVLPERKAAEVARLTAAGQKVAMVGDGINDAPALAAADLGMAMGSGIDVAVESCDVVLMRNDLRGVPAALELSRAVIGNIKQNLFWAFAFNTIGIPVAAGALHLFGGPTLNPMIAGTAMALSSFTVVTNALRLRFFSPKGFSEKPADEAGQFVPSQPRT</sequence>
<keyword evidence="5 20" id="KW-1003">Cell membrane</keyword>
<dbReference type="PRINTS" id="PR00119">
    <property type="entry name" value="CATATPASE"/>
</dbReference>
<comment type="subcellular location">
    <subcellularLocation>
        <location evidence="1">Cell membrane</location>
        <topology evidence="1">Multi-pass membrane protein</topology>
    </subcellularLocation>
</comment>
<evidence type="ECO:0000256" key="2">
    <source>
        <dbReference type="ARBA" id="ARBA00006024"/>
    </source>
</evidence>
<dbReference type="Gene3D" id="3.30.70.100">
    <property type="match status" value="2"/>
</dbReference>
<dbReference type="PROSITE" id="PS50846">
    <property type="entry name" value="HMA_2"/>
    <property type="match status" value="2"/>
</dbReference>
<dbReference type="InterPro" id="IPR017969">
    <property type="entry name" value="Heavy-metal-associated_CS"/>
</dbReference>
<dbReference type="PRINTS" id="PR00943">
    <property type="entry name" value="CUATPASE"/>
</dbReference>
<dbReference type="InterPro" id="IPR036163">
    <property type="entry name" value="HMA_dom_sf"/>
</dbReference>
<feature type="transmembrane region" description="Helical" evidence="20">
    <location>
        <begin position="245"/>
        <end position="265"/>
    </location>
</feature>
<accession>A0A7C9MJ19</accession>
<evidence type="ECO:0000256" key="7">
    <source>
        <dbReference type="ARBA" id="ARBA00022723"/>
    </source>
</evidence>
<dbReference type="SUPFAM" id="SSF81665">
    <property type="entry name" value="Calcium ATPase, transmembrane domain M"/>
    <property type="match status" value="1"/>
</dbReference>
<dbReference type="OrthoDB" id="9763278at2"/>
<dbReference type="GO" id="GO:0005507">
    <property type="term" value="F:copper ion binding"/>
    <property type="evidence" value="ECO:0007669"/>
    <property type="project" value="InterPro"/>
</dbReference>
<comment type="caution">
    <text evidence="22">The sequence shown here is derived from an EMBL/GenBank/DDBJ whole genome shotgun (WGS) entry which is preliminary data.</text>
</comment>
<evidence type="ECO:0000256" key="12">
    <source>
        <dbReference type="ARBA" id="ARBA00022842"/>
    </source>
</evidence>
<comment type="similarity">
    <text evidence="2 20">Belongs to the cation transport ATPase (P-type) (TC 3.A.3) family. Type IB subfamily.</text>
</comment>
<evidence type="ECO:0000256" key="11">
    <source>
        <dbReference type="ARBA" id="ARBA00022840"/>
    </source>
</evidence>
<dbReference type="GO" id="GO:0055070">
    <property type="term" value="P:copper ion homeostasis"/>
    <property type="evidence" value="ECO:0007669"/>
    <property type="project" value="TreeGrafter"/>
</dbReference>
<dbReference type="PROSITE" id="PS01229">
    <property type="entry name" value="COF_2"/>
    <property type="match status" value="1"/>
</dbReference>
<proteinExistence type="inferred from homology"/>
<dbReference type="Pfam" id="PF00403">
    <property type="entry name" value="HMA"/>
    <property type="match status" value="2"/>
</dbReference>
<dbReference type="InterPro" id="IPR027256">
    <property type="entry name" value="P-typ_ATPase_IB"/>
</dbReference>
<feature type="transmembrane region" description="Helical" evidence="20">
    <location>
        <begin position="429"/>
        <end position="450"/>
    </location>
</feature>
<keyword evidence="12" id="KW-0460">Magnesium</keyword>
<gene>
    <name evidence="22" type="ORF">GTA51_01605</name>
</gene>
<dbReference type="NCBIfam" id="TIGR01525">
    <property type="entry name" value="ATPase-IB_hvy"/>
    <property type="match status" value="1"/>
</dbReference>
<evidence type="ECO:0000256" key="14">
    <source>
        <dbReference type="ARBA" id="ARBA00022989"/>
    </source>
</evidence>
<keyword evidence="8" id="KW-0677">Repeat</keyword>
<reference evidence="22 23" key="1">
    <citation type="submission" date="2020-01" db="EMBL/GenBank/DDBJ databases">
        <title>Genome sequence of Desulfovibrio aerotolerans DSM 16695(T).</title>
        <authorList>
            <person name="Karnachuk O."/>
            <person name="Avakyan M."/>
            <person name="Mardanov A."/>
            <person name="Kadnikov V."/>
            <person name="Ravin N."/>
        </authorList>
    </citation>
    <scope>NUCLEOTIDE SEQUENCE [LARGE SCALE GENOMIC DNA]</scope>
    <source>
        <strain evidence="22 23">DSM 16695</strain>
    </source>
</reference>
<dbReference type="GO" id="GO:0060003">
    <property type="term" value="P:copper ion export"/>
    <property type="evidence" value="ECO:0007669"/>
    <property type="project" value="UniProtKB-ARBA"/>
</dbReference>
<evidence type="ECO:0000256" key="15">
    <source>
        <dbReference type="ARBA" id="ARBA00023008"/>
    </source>
</evidence>
<dbReference type="InterPro" id="IPR023298">
    <property type="entry name" value="ATPase_P-typ_TM_dom_sf"/>
</dbReference>
<keyword evidence="13" id="KW-1278">Translocase</keyword>
<dbReference type="SFLD" id="SFLDG00002">
    <property type="entry name" value="C1.7:_P-type_atpase_like"/>
    <property type="match status" value="1"/>
</dbReference>
<dbReference type="InterPro" id="IPR044492">
    <property type="entry name" value="P_typ_ATPase_HD_dom"/>
</dbReference>
<keyword evidence="14 20" id="KW-1133">Transmembrane helix</keyword>
<dbReference type="NCBIfam" id="TIGR01494">
    <property type="entry name" value="ATPase_P-type"/>
    <property type="match status" value="1"/>
</dbReference>
<dbReference type="EMBL" id="WVUD01000001">
    <property type="protein sequence ID" value="MYL81833.1"/>
    <property type="molecule type" value="Genomic_DNA"/>
</dbReference>
<name>A0A7C9MJ19_9BACT</name>
<dbReference type="PANTHER" id="PTHR43520">
    <property type="entry name" value="ATP7, ISOFORM B"/>
    <property type="match status" value="1"/>
</dbReference>
<feature type="transmembrane region" description="Helical" evidence="20">
    <location>
        <begin position="277"/>
        <end position="295"/>
    </location>
</feature>
<dbReference type="InterPro" id="IPR018303">
    <property type="entry name" value="ATPase_P-typ_P_site"/>
</dbReference>
<dbReference type="EC" id="7.2.2.8" evidence="3"/>
<feature type="transmembrane region" description="Helical" evidence="20">
    <location>
        <begin position="773"/>
        <end position="795"/>
    </location>
</feature>
<dbReference type="FunFam" id="3.30.70.100:FF:000001">
    <property type="entry name" value="ATPase copper transporting beta"/>
    <property type="match status" value="2"/>
</dbReference>
<dbReference type="SFLD" id="SFLDF00027">
    <property type="entry name" value="p-type_atpase"/>
    <property type="match status" value="1"/>
</dbReference>
<keyword evidence="9 20" id="KW-0547">Nucleotide-binding</keyword>
<keyword evidence="4" id="KW-0813">Transport</keyword>
<keyword evidence="11 20" id="KW-0067">ATP-binding</keyword>
<keyword evidence="23" id="KW-1185">Reference proteome</keyword>
<feature type="domain" description="HMA" evidence="21">
    <location>
        <begin position="7"/>
        <end position="73"/>
    </location>
</feature>
<dbReference type="GO" id="GO:0005886">
    <property type="term" value="C:plasma membrane"/>
    <property type="evidence" value="ECO:0007669"/>
    <property type="project" value="UniProtKB-SubCell"/>
</dbReference>
<evidence type="ECO:0000256" key="9">
    <source>
        <dbReference type="ARBA" id="ARBA00022741"/>
    </source>
</evidence>
<dbReference type="InterPro" id="IPR001757">
    <property type="entry name" value="P_typ_ATPase"/>
</dbReference>
<feature type="transmembrane region" description="Helical" evidence="20">
    <location>
        <begin position="204"/>
        <end position="224"/>
    </location>
</feature>
<dbReference type="Pfam" id="PF00122">
    <property type="entry name" value="E1-E2_ATPase"/>
    <property type="match status" value="1"/>
</dbReference>
<dbReference type="FunFam" id="2.70.150.10:FF:000020">
    <property type="entry name" value="Copper-exporting P-type ATPase A"/>
    <property type="match status" value="1"/>
</dbReference>
<evidence type="ECO:0000256" key="16">
    <source>
        <dbReference type="ARBA" id="ARBA00023065"/>
    </source>
</evidence>
<comment type="catalytic activity">
    <reaction evidence="19">
        <text>Cu(+)(in) + ATP + H2O = Cu(+)(out) + ADP + phosphate + H(+)</text>
        <dbReference type="Rhea" id="RHEA:25792"/>
        <dbReference type="ChEBI" id="CHEBI:15377"/>
        <dbReference type="ChEBI" id="CHEBI:15378"/>
        <dbReference type="ChEBI" id="CHEBI:30616"/>
        <dbReference type="ChEBI" id="CHEBI:43474"/>
        <dbReference type="ChEBI" id="CHEBI:49552"/>
        <dbReference type="ChEBI" id="CHEBI:456216"/>
        <dbReference type="EC" id="7.2.2.8"/>
    </reaction>
</comment>
<dbReference type="Gene3D" id="3.40.1110.10">
    <property type="entry name" value="Calcium-transporting ATPase, cytoplasmic domain N"/>
    <property type="match status" value="1"/>
</dbReference>
<dbReference type="SFLD" id="SFLDS00003">
    <property type="entry name" value="Haloacid_Dehalogenase"/>
    <property type="match status" value="1"/>
</dbReference>
<dbReference type="PANTHER" id="PTHR43520:SF8">
    <property type="entry name" value="P-TYPE CU(+) TRANSPORTER"/>
    <property type="match status" value="1"/>
</dbReference>
<evidence type="ECO:0000256" key="4">
    <source>
        <dbReference type="ARBA" id="ARBA00022448"/>
    </source>
</evidence>
<dbReference type="SUPFAM" id="SSF55008">
    <property type="entry name" value="HMA, heavy metal-associated domain"/>
    <property type="match status" value="2"/>
</dbReference>
<protein>
    <recommendedName>
        <fullName evidence="3">P-type Cu(+) transporter</fullName>
        <ecNumber evidence="3">7.2.2.8</ecNumber>
    </recommendedName>
    <alternativeName>
        <fullName evidence="18">Cu(+)-exporting ATPase</fullName>
    </alternativeName>
</protein>
<dbReference type="SUPFAM" id="SSF81653">
    <property type="entry name" value="Calcium ATPase, transduction domain A"/>
    <property type="match status" value="1"/>
</dbReference>
<evidence type="ECO:0000256" key="3">
    <source>
        <dbReference type="ARBA" id="ARBA00012517"/>
    </source>
</evidence>
<evidence type="ECO:0000256" key="17">
    <source>
        <dbReference type="ARBA" id="ARBA00023136"/>
    </source>
</evidence>
<evidence type="ECO:0000256" key="8">
    <source>
        <dbReference type="ARBA" id="ARBA00022737"/>
    </source>
</evidence>
<evidence type="ECO:0000313" key="23">
    <source>
        <dbReference type="Proteomes" id="UP000482487"/>
    </source>
</evidence>
<keyword evidence="17 20" id="KW-0472">Membrane</keyword>
<dbReference type="InterPro" id="IPR006122">
    <property type="entry name" value="HMA_Cu_ion-bd"/>
</dbReference>
<dbReference type="RefSeq" id="WP_160958099.1">
    <property type="nucleotide sequence ID" value="NZ_WVUD01000001.1"/>
</dbReference>
<keyword evidence="7 20" id="KW-0479">Metal-binding</keyword>
<evidence type="ECO:0000256" key="5">
    <source>
        <dbReference type="ARBA" id="ARBA00022475"/>
    </source>
</evidence>
<dbReference type="GO" id="GO:0005524">
    <property type="term" value="F:ATP binding"/>
    <property type="evidence" value="ECO:0007669"/>
    <property type="project" value="UniProtKB-UniRule"/>
</dbReference>